<proteinExistence type="predicted"/>
<accession>A0A6J4LKM7</accession>
<feature type="compositionally biased region" description="Basic residues" evidence="1">
    <location>
        <begin position="33"/>
        <end position="42"/>
    </location>
</feature>
<organism evidence="2">
    <name type="scientific">uncultured Nocardioidaceae bacterium</name>
    <dbReference type="NCBI Taxonomy" id="253824"/>
    <lineage>
        <taxon>Bacteria</taxon>
        <taxon>Bacillati</taxon>
        <taxon>Actinomycetota</taxon>
        <taxon>Actinomycetes</taxon>
        <taxon>Propionibacteriales</taxon>
        <taxon>Nocardioidaceae</taxon>
        <taxon>environmental samples</taxon>
    </lineage>
</organism>
<protein>
    <submittedName>
        <fullName evidence="2">Uncharacterized protein</fullName>
    </submittedName>
</protein>
<gene>
    <name evidence="2" type="ORF">AVDCRST_MAG29-1290</name>
</gene>
<dbReference type="AlphaFoldDB" id="A0A6J4LKM7"/>
<dbReference type="EMBL" id="CADCUG010000070">
    <property type="protein sequence ID" value="CAA9335451.1"/>
    <property type="molecule type" value="Genomic_DNA"/>
</dbReference>
<reference evidence="2" key="1">
    <citation type="submission" date="2020-02" db="EMBL/GenBank/DDBJ databases">
        <authorList>
            <person name="Meier V. D."/>
        </authorList>
    </citation>
    <scope>NUCLEOTIDE SEQUENCE</scope>
    <source>
        <strain evidence="2">AVDCRST_MAG29</strain>
    </source>
</reference>
<evidence type="ECO:0000313" key="2">
    <source>
        <dbReference type="EMBL" id="CAA9335451.1"/>
    </source>
</evidence>
<feature type="non-terminal residue" evidence="2">
    <location>
        <position position="1"/>
    </location>
</feature>
<feature type="region of interest" description="Disordered" evidence="1">
    <location>
        <begin position="1"/>
        <end position="57"/>
    </location>
</feature>
<name>A0A6J4LKM7_9ACTN</name>
<evidence type="ECO:0000256" key="1">
    <source>
        <dbReference type="SAM" id="MobiDB-lite"/>
    </source>
</evidence>
<feature type="compositionally biased region" description="Basic residues" evidence="1">
    <location>
        <begin position="1"/>
        <end position="11"/>
    </location>
</feature>
<feature type="non-terminal residue" evidence="2">
    <location>
        <position position="57"/>
    </location>
</feature>
<sequence>VLHRPRHRGAHRPAWDRGGHLRLAGRAAERVRRPQSRLRGPRRAAGDLAGPAGRRGL</sequence>